<name>A0AAN5IDI4_9BILA</name>
<evidence type="ECO:0000313" key="1">
    <source>
        <dbReference type="EMBL" id="GMR60075.1"/>
    </source>
</evidence>
<comment type="caution">
    <text evidence="1">The sequence shown here is derived from an EMBL/GenBank/DDBJ whole genome shotgun (WGS) entry which is preliminary data.</text>
</comment>
<keyword evidence="2" id="KW-1185">Reference proteome</keyword>
<accession>A0AAN5IDI4</accession>
<reference evidence="2" key="1">
    <citation type="submission" date="2022-10" db="EMBL/GenBank/DDBJ databases">
        <title>Genome assembly of Pristionchus species.</title>
        <authorList>
            <person name="Yoshida K."/>
            <person name="Sommer R.J."/>
        </authorList>
    </citation>
    <scope>NUCLEOTIDE SEQUENCE [LARGE SCALE GENOMIC DNA]</scope>
    <source>
        <strain evidence="2">RS5460</strain>
    </source>
</reference>
<dbReference type="Pfam" id="PF02820">
    <property type="entry name" value="MBT"/>
    <property type="match status" value="1"/>
</dbReference>
<dbReference type="GO" id="GO:0006355">
    <property type="term" value="P:regulation of DNA-templated transcription"/>
    <property type="evidence" value="ECO:0007669"/>
    <property type="project" value="InterPro"/>
</dbReference>
<evidence type="ECO:0000313" key="2">
    <source>
        <dbReference type="Proteomes" id="UP001328107"/>
    </source>
</evidence>
<dbReference type="SUPFAM" id="SSF63748">
    <property type="entry name" value="Tudor/PWWP/MBT"/>
    <property type="match status" value="1"/>
</dbReference>
<feature type="non-terminal residue" evidence="1">
    <location>
        <position position="208"/>
    </location>
</feature>
<gene>
    <name evidence="1" type="ORF">PMAYCL1PPCAC_30270</name>
</gene>
<protein>
    <submittedName>
        <fullName evidence="1">Uncharacterized protein</fullName>
    </submittedName>
</protein>
<dbReference type="Gene3D" id="2.30.30.140">
    <property type="match status" value="1"/>
</dbReference>
<dbReference type="AlphaFoldDB" id="A0AAN5IDI4"/>
<dbReference type="InterPro" id="IPR004092">
    <property type="entry name" value="Mbt"/>
</dbReference>
<dbReference type="SMART" id="SM00561">
    <property type="entry name" value="MBT"/>
    <property type="match status" value="1"/>
</dbReference>
<dbReference type="Proteomes" id="UP001328107">
    <property type="component" value="Unassembled WGS sequence"/>
</dbReference>
<dbReference type="EMBL" id="BTRK01000006">
    <property type="protein sequence ID" value="GMR60075.1"/>
    <property type="molecule type" value="Genomic_DNA"/>
</dbReference>
<dbReference type="GO" id="GO:0005634">
    <property type="term" value="C:nucleus"/>
    <property type="evidence" value="ECO:0007669"/>
    <property type="project" value="InterPro"/>
</dbReference>
<organism evidence="1 2">
    <name type="scientific">Pristionchus mayeri</name>
    <dbReference type="NCBI Taxonomy" id="1317129"/>
    <lineage>
        <taxon>Eukaryota</taxon>
        <taxon>Metazoa</taxon>
        <taxon>Ecdysozoa</taxon>
        <taxon>Nematoda</taxon>
        <taxon>Chromadorea</taxon>
        <taxon>Rhabditida</taxon>
        <taxon>Rhabditina</taxon>
        <taxon>Diplogasteromorpha</taxon>
        <taxon>Diplogasteroidea</taxon>
        <taxon>Neodiplogasteridae</taxon>
        <taxon>Pristionchus</taxon>
    </lineage>
</organism>
<proteinExistence type="predicted"/>
<sequence length="208" mass="23799">YYSYQHPGDRPKTDEAVWTWYKFLIDEASNVENSAGTLSIGLSAPIGAFRELPMRRHLVNLSQAMALEVELHPTDKMRTKFMDKSIRPVWFAEIIHTIGYYVLLRWCGARQSDGVFWIHAANAALHSVGFTARNQNVGYKLVVPHEILGNYPSEQWTALAKQWVVNRLTPSDLYEERGNEMCFNKFKVGERVETIHDDETSVLVPATV</sequence>
<feature type="non-terminal residue" evidence="1">
    <location>
        <position position="1"/>
    </location>
</feature>